<dbReference type="InterPro" id="IPR029044">
    <property type="entry name" value="Nucleotide-diphossugar_trans"/>
</dbReference>
<dbReference type="EMBL" id="FXAW01000002">
    <property type="protein sequence ID" value="SMG23509.1"/>
    <property type="molecule type" value="Genomic_DNA"/>
</dbReference>
<sequence>MENLKIVFITQARVGSSRFPEKVLHEVDSGLSMLALHLQRLKHSRLYSEIIVATTFEEKAEKIEMIAKSEGVLSFKGSTIDVLDRFYQAAKNHQPDYIVRVTSDCPLIDADLIDQVISLAIQNDLDYASNVLKEDFPDGQDIEVIRWKSLEKAWKDAKIASDREHVTPYIRKNSDYNGGHLFKAQNLSVDSQFSDIRMTVDEPDDLKTIQTLIKELGSEKSWLDYSDFILTNQDMFNNQKIIRNEGYLKSLKKDNNSY</sequence>
<dbReference type="Gene3D" id="3.90.550.10">
    <property type="entry name" value="Spore Coat Polysaccharide Biosynthesis Protein SpsA, Chain A"/>
    <property type="match status" value="1"/>
</dbReference>
<gene>
    <name evidence="1" type="ORF">SAMN05661096_01389</name>
</gene>
<dbReference type="PANTHER" id="PTHR42866">
    <property type="entry name" value="3-DEOXY-MANNO-OCTULOSONATE CYTIDYLYLTRANSFERASE"/>
    <property type="match status" value="1"/>
</dbReference>
<dbReference type="STRING" id="1028.SAMN05661096_01389"/>
<dbReference type="PANTHER" id="PTHR42866:SF1">
    <property type="entry name" value="SPORE COAT POLYSACCHARIDE BIOSYNTHESIS PROTEIN SPSF"/>
    <property type="match status" value="1"/>
</dbReference>
<reference evidence="2" key="1">
    <citation type="submission" date="2017-04" db="EMBL/GenBank/DDBJ databases">
        <authorList>
            <person name="Varghese N."/>
            <person name="Submissions S."/>
        </authorList>
    </citation>
    <scope>NUCLEOTIDE SEQUENCE [LARGE SCALE GENOMIC DNA]</scope>
    <source>
        <strain evidence="2">DSM 4125</strain>
    </source>
</reference>
<dbReference type="Proteomes" id="UP000193804">
    <property type="component" value="Unassembled WGS sequence"/>
</dbReference>
<proteinExistence type="predicted"/>
<dbReference type="InterPro" id="IPR003329">
    <property type="entry name" value="Cytidylyl_trans"/>
</dbReference>
<evidence type="ECO:0000313" key="1">
    <source>
        <dbReference type="EMBL" id="SMG23509.1"/>
    </source>
</evidence>
<dbReference type="GO" id="GO:0005829">
    <property type="term" value="C:cytosol"/>
    <property type="evidence" value="ECO:0007669"/>
    <property type="project" value="TreeGrafter"/>
</dbReference>
<accession>A0A1X7J7F7</accession>
<keyword evidence="2" id="KW-1185">Reference proteome</keyword>
<dbReference type="CDD" id="cd02518">
    <property type="entry name" value="GT2_SpsF"/>
    <property type="match status" value="1"/>
</dbReference>
<name>A0A1X7J7F7_9BACT</name>
<protein>
    <submittedName>
        <fullName evidence="1">Spore coat polysaccharide biosynthesis protein SpsF</fullName>
    </submittedName>
</protein>
<dbReference type="SUPFAM" id="SSF53448">
    <property type="entry name" value="Nucleotide-diphospho-sugar transferases"/>
    <property type="match status" value="1"/>
</dbReference>
<dbReference type="AlphaFoldDB" id="A0A1X7J7F7"/>
<evidence type="ECO:0000313" key="2">
    <source>
        <dbReference type="Proteomes" id="UP000193804"/>
    </source>
</evidence>
<organism evidence="1 2">
    <name type="scientific">Marivirga sericea</name>
    <dbReference type="NCBI Taxonomy" id="1028"/>
    <lineage>
        <taxon>Bacteria</taxon>
        <taxon>Pseudomonadati</taxon>
        <taxon>Bacteroidota</taxon>
        <taxon>Cytophagia</taxon>
        <taxon>Cytophagales</taxon>
        <taxon>Marivirgaceae</taxon>
        <taxon>Marivirga</taxon>
    </lineage>
</organism>
<dbReference type="RefSeq" id="WP_221406415.1">
    <property type="nucleotide sequence ID" value="NZ_FXAW01000002.1"/>
</dbReference>
<dbReference type="Pfam" id="PF02348">
    <property type="entry name" value="CTP_transf_3"/>
    <property type="match status" value="1"/>
</dbReference>